<comment type="caution">
    <text evidence="2">The sequence shown here is derived from an EMBL/GenBank/DDBJ whole genome shotgun (WGS) entry which is preliminary data.</text>
</comment>
<dbReference type="InterPro" id="IPR016117">
    <property type="entry name" value="ArgJ-like_dom_sf"/>
</dbReference>
<dbReference type="Pfam" id="PF03576">
    <property type="entry name" value="Peptidase_S58"/>
    <property type="match status" value="1"/>
</dbReference>
<dbReference type="Gene3D" id="3.60.70.12">
    <property type="entry name" value="L-amino peptidase D-ALA esterase/amidase"/>
    <property type="match status" value="1"/>
</dbReference>
<dbReference type="InterPro" id="IPR005321">
    <property type="entry name" value="Peptidase_S58_DmpA"/>
</dbReference>
<gene>
    <name evidence="2" type="ORF">DS742_25955</name>
</gene>
<protein>
    <submittedName>
        <fullName evidence="2">S58 family peptidase</fullName>
    </submittedName>
</protein>
<proteinExistence type="inferred from homology"/>
<organism evidence="2 3">
    <name type="scientific">Lacrimispora amygdalina</name>
    <dbReference type="NCBI Taxonomy" id="253257"/>
    <lineage>
        <taxon>Bacteria</taxon>
        <taxon>Bacillati</taxon>
        <taxon>Bacillota</taxon>
        <taxon>Clostridia</taxon>
        <taxon>Lachnospirales</taxon>
        <taxon>Lachnospiraceae</taxon>
        <taxon>Lacrimispora</taxon>
    </lineage>
</organism>
<dbReference type="OrthoDB" id="9770388at2"/>
<reference evidence="2 3" key="1">
    <citation type="submission" date="2018-07" db="EMBL/GenBank/DDBJ databases">
        <title>New species, Clostridium PI-S10-A1B.</title>
        <authorList>
            <person name="Krishna G."/>
            <person name="Summeta K."/>
            <person name="Shikha S."/>
            <person name="Prabhu P.B."/>
            <person name="Suresh K."/>
        </authorList>
    </citation>
    <scope>NUCLEOTIDE SEQUENCE [LARGE SCALE GENOMIC DNA]</scope>
    <source>
        <strain evidence="2 3">PI-S10-A1B</strain>
    </source>
</reference>
<dbReference type="GO" id="GO:0004177">
    <property type="term" value="F:aminopeptidase activity"/>
    <property type="evidence" value="ECO:0007669"/>
    <property type="project" value="TreeGrafter"/>
</dbReference>
<dbReference type="RefSeq" id="WP_117419830.1">
    <property type="nucleotide sequence ID" value="NZ_QOHO01000107.1"/>
</dbReference>
<evidence type="ECO:0000313" key="3">
    <source>
        <dbReference type="Proteomes" id="UP000260680"/>
    </source>
</evidence>
<comment type="similarity">
    <text evidence="1">Belongs to the peptidase S58 family.</text>
</comment>
<dbReference type="EMBL" id="QOHO01000107">
    <property type="protein sequence ID" value="RFZ76056.1"/>
    <property type="molecule type" value="Genomic_DNA"/>
</dbReference>
<dbReference type="PANTHER" id="PTHR36512">
    <property type="entry name" value="D-AMINOPEPTIDASE"/>
    <property type="match status" value="1"/>
</dbReference>
<evidence type="ECO:0000313" key="2">
    <source>
        <dbReference type="EMBL" id="RFZ76056.1"/>
    </source>
</evidence>
<dbReference type="CDD" id="cd02253">
    <property type="entry name" value="DmpA"/>
    <property type="match status" value="1"/>
</dbReference>
<sequence>MNRRIRDFGYVIGKYKTGEKNKITDVPGVQVGHWTVDEGMQHTGVTVVLPGKDNAYLEKYTAAVYVHNGFGKTCGLMQVEELGTLETPVVLTNTLNVGKMADALVSYMIDETRKEGEEIFSINPVVGECNDSRINRIQNRIAGENELRTAISEAGPDFEEGNVGAGTGTVCYGLKGGIGSSSRIVRIGESSYTIGVLVQTNFGATEDLKVSGEPVGLRIKECLRQEDGYNTEDRGSIMTVVATDLPVTERQLYRIIRRCGVGIARTGSYTGHGSGEVMIGFTTANRVKAGNGNVVDSCLRLREDMLNPVFDAVAESTEEAILNSMTAAQARQGLDGRWYRSLSEFLKIRDRQESAGQR</sequence>
<dbReference type="PANTHER" id="PTHR36512:SF3">
    <property type="entry name" value="BLR5678 PROTEIN"/>
    <property type="match status" value="1"/>
</dbReference>
<dbReference type="AlphaFoldDB" id="A0A3E2N4Z7"/>
<dbReference type="Proteomes" id="UP000260680">
    <property type="component" value="Unassembled WGS sequence"/>
</dbReference>
<evidence type="ECO:0000256" key="1">
    <source>
        <dbReference type="ARBA" id="ARBA00007068"/>
    </source>
</evidence>
<accession>A0A3E2N4Z7</accession>
<name>A0A3E2N4Z7_9FIRM</name>
<dbReference type="SUPFAM" id="SSF56266">
    <property type="entry name" value="DmpA/ArgJ-like"/>
    <property type="match status" value="1"/>
</dbReference>